<dbReference type="OrthoDB" id="9785076at2"/>
<organism evidence="2 3">
    <name type="scientific">Variovorax paradoxus</name>
    <dbReference type="NCBI Taxonomy" id="34073"/>
    <lineage>
        <taxon>Bacteria</taxon>
        <taxon>Pseudomonadati</taxon>
        <taxon>Pseudomonadota</taxon>
        <taxon>Betaproteobacteria</taxon>
        <taxon>Burkholderiales</taxon>
        <taxon>Comamonadaceae</taxon>
        <taxon>Variovorax</taxon>
    </lineage>
</organism>
<evidence type="ECO:0000313" key="3">
    <source>
        <dbReference type="Proteomes" id="UP000425817"/>
    </source>
</evidence>
<dbReference type="InterPro" id="IPR029058">
    <property type="entry name" value="AB_hydrolase_fold"/>
</dbReference>
<dbReference type="AlphaFoldDB" id="A0A6I6HC93"/>
<reference evidence="2 3" key="1">
    <citation type="submission" date="2019-12" db="EMBL/GenBank/DDBJ databases">
        <title>Hybrid Genome Assemblies of two High G+C Isolates from Undergraduate Microbiology Courses.</title>
        <authorList>
            <person name="Ne Ville C.J."/>
            <person name="Enright D."/>
            <person name="Hernandez I."/>
            <person name="Dodsworth J."/>
            <person name="Orwin P.M."/>
        </authorList>
    </citation>
    <scope>NUCLEOTIDE SEQUENCE [LARGE SCALE GENOMIC DNA]</scope>
    <source>
        <strain evidence="2 3">CSUSB</strain>
    </source>
</reference>
<dbReference type="SUPFAM" id="SSF53474">
    <property type="entry name" value="alpha/beta-Hydrolases"/>
    <property type="match status" value="1"/>
</dbReference>
<dbReference type="InterPro" id="IPR051044">
    <property type="entry name" value="MAG_DAG_Lipase"/>
</dbReference>
<dbReference type="Proteomes" id="UP000425817">
    <property type="component" value="Chromosome"/>
</dbReference>
<dbReference type="InterPro" id="IPR022742">
    <property type="entry name" value="Hydrolase_4"/>
</dbReference>
<dbReference type="Pfam" id="PF12146">
    <property type="entry name" value="Hydrolase_4"/>
    <property type="match status" value="1"/>
</dbReference>
<keyword evidence="2" id="KW-0378">Hydrolase</keyword>
<proteinExistence type="predicted"/>
<dbReference type="PIRSF" id="PIRSF037442">
    <property type="entry name" value="UCP037442_abhydr"/>
    <property type="match status" value="1"/>
</dbReference>
<feature type="domain" description="Serine aminopeptidase S33" evidence="1">
    <location>
        <begin position="24"/>
        <end position="231"/>
    </location>
</feature>
<dbReference type="RefSeq" id="WP_157611951.1">
    <property type="nucleotide sequence ID" value="NZ_CP046622.1"/>
</dbReference>
<dbReference type="PANTHER" id="PTHR11614">
    <property type="entry name" value="PHOSPHOLIPASE-RELATED"/>
    <property type="match status" value="1"/>
</dbReference>
<name>A0A6I6HC93_VARPD</name>
<sequence>MQAQQLSVDGGVQVAVRRYEPLGPPRASIVIGGAMGVRQSFYEPFAEWLSQQGLQVWTFDYRGSGDSRNGASLRGFEADLFDWARDYEAVIDAAKTALPGQPLYLLGHSLGAQLPGFLQRPEQVDGLVSIAAGSGYWRENAPKLKRSILYFWFVLVPLVTRLCGYFPGRKLKKVGDLPRGVILQWRRWCLHPRYSVGAEGESALQSYGRVRFPVLALSMTDDELMTLAGTESLVSFYAGAPRAVERIAPADVQARRIGHFGFFREQFKSSLWPSTIDKLHRLAALTAVQQPGVPHTTA</sequence>
<evidence type="ECO:0000259" key="1">
    <source>
        <dbReference type="Pfam" id="PF12146"/>
    </source>
</evidence>
<evidence type="ECO:0000313" key="2">
    <source>
        <dbReference type="EMBL" id="QGW80761.1"/>
    </source>
</evidence>
<protein>
    <submittedName>
        <fullName evidence="2">Alpha/beta fold hydrolase</fullName>
    </submittedName>
</protein>
<accession>A0A6I6HC93</accession>
<gene>
    <name evidence="2" type="ORF">GOQ09_03775</name>
</gene>
<dbReference type="InterPro" id="IPR017208">
    <property type="entry name" value="UCP037442_abhydr"/>
</dbReference>
<dbReference type="Gene3D" id="3.40.50.1820">
    <property type="entry name" value="alpha/beta hydrolase"/>
    <property type="match status" value="1"/>
</dbReference>
<dbReference type="EMBL" id="CP046622">
    <property type="protein sequence ID" value="QGW80761.1"/>
    <property type="molecule type" value="Genomic_DNA"/>
</dbReference>
<dbReference type="GO" id="GO:0016787">
    <property type="term" value="F:hydrolase activity"/>
    <property type="evidence" value="ECO:0007669"/>
    <property type="project" value="UniProtKB-KW"/>
</dbReference>